<name>A0AAE0SNZ5_9BIVA</name>
<sequence>MLLDINTGMASEITTRLSKSKGFNEDPEEKQKISRANIDRNELTILEKGRIFENDIGDLPSNYDI</sequence>
<comment type="caution">
    <text evidence="1">The sequence shown here is derived from an EMBL/GenBank/DDBJ whole genome shotgun (WGS) entry which is preliminary data.</text>
</comment>
<dbReference type="Proteomes" id="UP001195483">
    <property type="component" value="Unassembled WGS sequence"/>
</dbReference>
<proteinExistence type="predicted"/>
<dbReference type="EMBL" id="JAEAOA010000605">
    <property type="protein sequence ID" value="KAK3594938.1"/>
    <property type="molecule type" value="Genomic_DNA"/>
</dbReference>
<gene>
    <name evidence="1" type="ORF">CHS0354_009324</name>
</gene>
<accession>A0AAE0SNZ5</accession>
<keyword evidence="2" id="KW-1185">Reference proteome</keyword>
<dbReference type="AlphaFoldDB" id="A0AAE0SNZ5"/>
<organism evidence="1 2">
    <name type="scientific">Potamilus streckersoni</name>
    <dbReference type="NCBI Taxonomy" id="2493646"/>
    <lineage>
        <taxon>Eukaryota</taxon>
        <taxon>Metazoa</taxon>
        <taxon>Spiralia</taxon>
        <taxon>Lophotrochozoa</taxon>
        <taxon>Mollusca</taxon>
        <taxon>Bivalvia</taxon>
        <taxon>Autobranchia</taxon>
        <taxon>Heteroconchia</taxon>
        <taxon>Palaeoheterodonta</taxon>
        <taxon>Unionida</taxon>
        <taxon>Unionoidea</taxon>
        <taxon>Unionidae</taxon>
        <taxon>Ambleminae</taxon>
        <taxon>Lampsilini</taxon>
        <taxon>Potamilus</taxon>
    </lineage>
</organism>
<evidence type="ECO:0000313" key="1">
    <source>
        <dbReference type="EMBL" id="KAK3594938.1"/>
    </source>
</evidence>
<evidence type="ECO:0000313" key="2">
    <source>
        <dbReference type="Proteomes" id="UP001195483"/>
    </source>
</evidence>
<reference evidence="1" key="3">
    <citation type="submission" date="2023-05" db="EMBL/GenBank/DDBJ databases">
        <authorList>
            <person name="Smith C.H."/>
        </authorList>
    </citation>
    <scope>NUCLEOTIDE SEQUENCE</scope>
    <source>
        <strain evidence="1">CHS0354</strain>
        <tissue evidence="1">Mantle</tissue>
    </source>
</reference>
<reference evidence="1" key="2">
    <citation type="journal article" date="2021" name="Genome Biol. Evol.">
        <title>Developing a high-quality reference genome for a parasitic bivalve with doubly uniparental inheritance (Bivalvia: Unionida).</title>
        <authorList>
            <person name="Smith C.H."/>
        </authorList>
    </citation>
    <scope>NUCLEOTIDE SEQUENCE</scope>
    <source>
        <strain evidence="1">CHS0354</strain>
        <tissue evidence="1">Mantle</tissue>
    </source>
</reference>
<reference evidence="1" key="1">
    <citation type="journal article" date="2021" name="Genome Biol. Evol.">
        <title>A High-Quality Reference Genome for a Parasitic Bivalve with Doubly Uniparental Inheritance (Bivalvia: Unionida).</title>
        <authorList>
            <person name="Smith C.H."/>
        </authorList>
    </citation>
    <scope>NUCLEOTIDE SEQUENCE</scope>
    <source>
        <strain evidence="1">CHS0354</strain>
    </source>
</reference>
<protein>
    <submittedName>
        <fullName evidence="1">Uncharacterized protein</fullName>
    </submittedName>
</protein>